<keyword evidence="6" id="KW-1185">Reference proteome</keyword>
<comment type="caution">
    <text evidence="5">The sequence shown here is derived from an EMBL/GenBank/DDBJ whole genome shotgun (WGS) entry which is preliminary data.</text>
</comment>
<evidence type="ECO:0000256" key="2">
    <source>
        <dbReference type="SAM" id="MobiDB-lite"/>
    </source>
</evidence>
<keyword evidence="1 3" id="KW-0732">Signal</keyword>
<dbReference type="InterPro" id="IPR052982">
    <property type="entry name" value="SRP1/TIP1-like"/>
</dbReference>
<feature type="signal peptide" evidence="3">
    <location>
        <begin position="1"/>
        <end position="20"/>
    </location>
</feature>
<dbReference type="PANTHER" id="PTHR40633">
    <property type="entry name" value="MATRIX PROTEIN, PUTATIVE (AFU_ORTHOLOGUE AFUA_8G05410)-RELATED"/>
    <property type="match status" value="1"/>
</dbReference>
<evidence type="ECO:0000256" key="3">
    <source>
        <dbReference type="SAM" id="SignalP"/>
    </source>
</evidence>
<feature type="compositionally biased region" description="Basic and acidic residues" evidence="2">
    <location>
        <begin position="135"/>
        <end position="195"/>
    </location>
</feature>
<reference evidence="5" key="2">
    <citation type="submission" date="2023-02" db="EMBL/GenBank/DDBJ databases">
        <authorList>
            <consortium name="DOE Joint Genome Institute"/>
            <person name="Mondo S.J."/>
            <person name="Chang Y."/>
            <person name="Wang Y."/>
            <person name="Ahrendt S."/>
            <person name="Andreopoulos W."/>
            <person name="Barry K."/>
            <person name="Beard J."/>
            <person name="Benny G.L."/>
            <person name="Blankenship S."/>
            <person name="Bonito G."/>
            <person name="Cuomo C."/>
            <person name="Desiro A."/>
            <person name="Gervers K.A."/>
            <person name="Hundley H."/>
            <person name="Kuo A."/>
            <person name="LaButti K."/>
            <person name="Lang B.F."/>
            <person name="Lipzen A."/>
            <person name="O'Donnell K."/>
            <person name="Pangilinan J."/>
            <person name="Reynolds N."/>
            <person name="Sandor L."/>
            <person name="Smith M.W."/>
            <person name="Tsang A."/>
            <person name="Grigoriev I.V."/>
            <person name="Stajich J.E."/>
            <person name="Spatafora J.W."/>
        </authorList>
    </citation>
    <scope>NUCLEOTIDE SEQUENCE</scope>
    <source>
        <strain evidence="5">RSA 2281</strain>
    </source>
</reference>
<sequence length="239" mass="25816">MKAILSALFFALVATVMVAAQHQPYFITSPTPGEAVKAGTPFDLVWLNGDDQEVVIHLLQGNGRESMLPTGTSVKTQGSDGKVKFEIPANSDPKGNYAFRIDYVSNKGRNAHAFSMAFPLEAGSATTPEPSKSSSSEETKESTPATKEDDKKEETEKKEDAEKKEETEKKEDADKKQEAEKKEEADKTEEKKEQESTPATATPESQEGDDEDAESAAVTFKFAATMMAVPAIVAGAFLA</sequence>
<dbReference type="AlphaFoldDB" id="A0AAD5KCM2"/>
<accession>A0AAD5KCM2</accession>
<evidence type="ECO:0000313" key="6">
    <source>
        <dbReference type="Proteomes" id="UP001209540"/>
    </source>
</evidence>
<proteinExistence type="predicted"/>
<protein>
    <recommendedName>
        <fullName evidence="4">Yeast cell wall synthesis Kre9/Knh1-like N-terminal domain-containing protein</fullName>
    </recommendedName>
</protein>
<feature type="domain" description="Yeast cell wall synthesis Kre9/Knh1-like N-terminal" evidence="4">
    <location>
        <begin position="29"/>
        <end position="119"/>
    </location>
</feature>
<dbReference type="Proteomes" id="UP001209540">
    <property type="component" value="Unassembled WGS sequence"/>
</dbReference>
<reference evidence="5" key="1">
    <citation type="journal article" date="2022" name="IScience">
        <title>Evolution of zygomycete secretomes and the origins of terrestrial fungal ecologies.</title>
        <authorList>
            <person name="Chang Y."/>
            <person name="Wang Y."/>
            <person name="Mondo S."/>
            <person name="Ahrendt S."/>
            <person name="Andreopoulos W."/>
            <person name="Barry K."/>
            <person name="Beard J."/>
            <person name="Benny G.L."/>
            <person name="Blankenship S."/>
            <person name="Bonito G."/>
            <person name="Cuomo C."/>
            <person name="Desiro A."/>
            <person name="Gervers K.A."/>
            <person name="Hundley H."/>
            <person name="Kuo A."/>
            <person name="LaButti K."/>
            <person name="Lang B.F."/>
            <person name="Lipzen A."/>
            <person name="O'Donnell K."/>
            <person name="Pangilinan J."/>
            <person name="Reynolds N."/>
            <person name="Sandor L."/>
            <person name="Smith M.E."/>
            <person name="Tsang A."/>
            <person name="Grigoriev I.V."/>
            <person name="Stajich J.E."/>
            <person name="Spatafora J.W."/>
        </authorList>
    </citation>
    <scope>NUCLEOTIDE SEQUENCE</scope>
    <source>
        <strain evidence="5">RSA 2281</strain>
    </source>
</reference>
<feature type="region of interest" description="Disordered" evidence="2">
    <location>
        <begin position="121"/>
        <end position="215"/>
    </location>
</feature>
<dbReference type="Pfam" id="PF10342">
    <property type="entry name" value="Kre9_KNH"/>
    <property type="match status" value="1"/>
</dbReference>
<dbReference type="InterPro" id="IPR018466">
    <property type="entry name" value="Kre9/Knh1-like_N"/>
</dbReference>
<feature type="compositionally biased region" description="Low complexity" evidence="2">
    <location>
        <begin position="124"/>
        <end position="134"/>
    </location>
</feature>
<feature type="chain" id="PRO_5042109411" description="Yeast cell wall synthesis Kre9/Knh1-like N-terminal domain-containing protein" evidence="3">
    <location>
        <begin position="21"/>
        <end position="239"/>
    </location>
</feature>
<gene>
    <name evidence="5" type="ORF">BDA99DRAFT_603946</name>
</gene>
<dbReference type="EMBL" id="JAIXMP010000010">
    <property type="protein sequence ID" value="KAI9266598.1"/>
    <property type="molecule type" value="Genomic_DNA"/>
</dbReference>
<evidence type="ECO:0000256" key="1">
    <source>
        <dbReference type="ARBA" id="ARBA00022729"/>
    </source>
</evidence>
<evidence type="ECO:0000313" key="5">
    <source>
        <dbReference type="EMBL" id="KAI9266598.1"/>
    </source>
</evidence>
<name>A0AAD5KCM2_9FUNG</name>
<feature type="compositionally biased region" description="Polar residues" evidence="2">
    <location>
        <begin position="196"/>
        <end position="205"/>
    </location>
</feature>
<dbReference type="PANTHER" id="PTHR40633:SF1">
    <property type="entry name" value="GPI ANCHORED SERINE-THREONINE RICH PROTEIN (AFU_ORTHOLOGUE AFUA_1G03630)"/>
    <property type="match status" value="1"/>
</dbReference>
<evidence type="ECO:0000259" key="4">
    <source>
        <dbReference type="Pfam" id="PF10342"/>
    </source>
</evidence>
<organism evidence="5 6">
    <name type="scientific">Phascolomyces articulosus</name>
    <dbReference type="NCBI Taxonomy" id="60185"/>
    <lineage>
        <taxon>Eukaryota</taxon>
        <taxon>Fungi</taxon>
        <taxon>Fungi incertae sedis</taxon>
        <taxon>Mucoromycota</taxon>
        <taxon>Mucoromycotina</taxon>
        <taxon>Mucoromycetes</taxon>
        <taxon>Mucorales</taxon>
        <taxon>Lichtheimiaceae</taxon>
        <taxon>Phascolomyces</taxon>
    </lineage>
</organism>